<evidence type="ECO:0000313" key="2">
    <source>
        <dbReference type="EnsemblPlants" id="Ma06_p37250.1"/>
    </source>
</evidence>
<dbReference type="InParanoid" id="A0A804JPP7"/>
<keyword evidence="3" id="KW-1185">Reference proteome</keyword>
<name>A0A804JPP7_MUSAM</name>
<organism evidence="2 3">
    <name type="scientific">Musa acuminata subsp. malaccensis</name>
    <name type="common">Wild banana</name>
    <name type="synonym">Musa malaccensis</name>
    <dbReference type="NCBI Taxonomy" id="214687"/>
    <lineage>
        <taxon>Eukaryota</taxon>
        <taxon>Viridiplantae</taxon>
        <taxon>Streptophyta</taxon>
        <taxon>Embryophyta</taxon>
        <taxon>Tracheophyta</taxon>
        <taxon>Spermatophyta</taxon>
        <taxon>Magnoliopsida</taxon>
        <taxon>Liliopsida</taxon>
        <taxon>Zingiberales</taxon>
        <taxon>Musaceae</taxon>
        <taxon>Musa</taxon>
    </lineage>
</organism>
<dbReference type="Gramene" id="Ma06_t37250.1">
    <property type="protein sequence ID" value="Ma06_p37250.1"/>
    <property type="gene ID" value="Ma06_g37250"/>
</dbReference>
<reference evidence="1" key="1">
    <citation type="submission" date="2021-03" db="EMBL/GenBank/DDBJ databases">
        <authorList>
            <consortium name="Genoscope - CEA"/>
            <person name="William W."/>
        </authorList>
    </citation>
    <scope>NUCLEOTIDE SEQUENCE</scope>
    <source>
        <strain evidence="1">Doubled-haploid Pahang</strain>
    </source>
</reference>
<accession>A0A804JPP7</accession>
<evidence type="ECO:0000313" key="3">
    <source>
        <dbReference type="Proteomes" id="UP000012960"/>
    </source>
</evidence>
<dbReference type="EMBL" id="HG996471">
    <property type="protein sequence ID" value="CAG1848545.1"/>
    <property type="molecule type" value="Genomic_DNA"/>
</dbReference>
<evidence type="ECO:0000313" key="1">
    <source>
        <dbReference type="EMBL" id="CAG1848545.1"/>
    </source>
</evidence>
<proteinExistence type="predicted"/>
<dbReference type="EnsemblPlants" id="Ma06_t37250.1">
    <property type="protein sequence ID" value="Ma06_p37250.1"/>
    <property type="gene ID" value="Ma06_g37250"/>
</dbReference>
<reference evidence="2" key="2">
    <citation type="submission" date="2021-05" db="UniProtKB">
        <authorList>
            <consortium name="EnsemblPlants"/>
        </authorList>
    </citation>
    <scope>IDENTIFICATION</scope>
    <source>
        <strain evidence="2">subsp. malaccensis</strain>
    </source>
</reference>
<dbReference type="Proteomes" id="UP000012960">
    <property type="component" value="Unplaced"/>
</dbReference>
<gene>
    <name evidence="1" type="ORF">GSMUA_183400.1</name>
</gene>
<protein>
    <submittedName>
        <fullName evidence="1">(wild Malaysian banana) hypothetical protein</fullName>
    </submittedName>
</protein>
<dbReference type="AlphaFoldDB" id="A0A804JPP7"/>
<sequence length="40" mass="4571">MYLRLAIAVPMHTPPMWELSCGIPFTTTDLDLRNRLDPAN</sequence>